<dbReference type="RefSeq" id="WP_306865189.1">
    <property type="nucleotide sequence ID" value="NZ_JAUSRB010000002.1"/>
</dbReference>
<name>A0ABT9R9R9_9ACTN</name>
<accession>A0ABT9R9R9</accession>
<evidence type="ECO:0000313" key="1">
    <source>
        <dbReference type="EMBL" id="MDP9865596.1"/>
    </source>
</evidence>
<protein>
    <submittedName>
        <fullName evidence="1">Uncharacterized protein</fullName>
    </submittedName>
</protein>
<dbReference type="Proteomes" id="UP001230426">
    <property type="component" value="Unassembled WGS sequence"/>
</dbReference>
<gene>
    <name evidence="1" type="ORF">J2S55_004862</name>
</gene>
<dbReference type="EMBL" id="JAUSRB010000002">
    <property type="protein sequence ID" value="MDP9865596.1"/>
    <property type="molecule type" value="Genomic_DNA"/>
</dbReference>
<keyword evidence="2" id="KW-1185">Reference proteome</keyword>
<sequence length="616" mass="68161">MDELQLYLDHHRGLRPGMVRKLIGSKIPVIIIGTLWPEFYTAYTRDAILNLESNLGFERELMRLAEVVHIGDSLSDRETERARQAAKTDRRIRESLRSHDYGMTQFLAAGPLLIDAWKSADRYASALLHAAISVSLLGIRTPLDLEMIKSVAITNITGRALALAKPDWFDVALSYCTEPLRGAASLLEPVATDLGKITGYKVADYVLQSASMEPRYSRITEGAWQYLATHIVELNDLRRLAQAAEIRLIYSIALPLRRKLSELGRRGDLLALAMLLAKQDQKEDATELLWSNVKPQDYNESLKLADLLIEKRDIERLALLADSGNEHIADELAKWLKSIGNIRDLARRADAGDGKAAEHYYQLLVDQGNIDTLSVYSNSGDKRAEWHLSRLLALQCKLPELRESAEAGKRNARRQLATTLASMGRQEELKSLADAGDLDALGMAARLPEGGKYLRELTDHADRGTQGAAMILVSALMFLDDTETLKKRAANGDVLSGAFLASYLSVKKDKQALEDMVRSGDTIAAFMLGQVLGGEKDLEGLMDLSNVHGSFAAKEVCRILAERGDIDALISNTLAGQYDASQYLIEALEKCGRADDARRLKKYGLTADGDIAERLE</sequence>
<evidence type="ECO:0000313" key="2">
    <source>
        <dbReference type="Proteomes" id="UP001230426"/>
    </source>
</evidence>
<comment type="caution">
    <text evidence="1">The sequence shown here is derived from an EMBL/GenBank/DDBJ whole genome shotgun (WGS) entry which is preliminary data.</text>
</comment>
<reference evidence="1 2" key="1">
    <citation type="submission" date="2023-07" db="EMBL/GenBank/DDBJ databases">
        <title>Sequencing the genomes of 1000 actinobacteria strains.</title>
        <authorList>
            <person name="Klenk H.-P."/>
        </authorList>
    </citation>
    <scope>NUCLEOTIDE SEQUENCE [LARGE SCALE GENOMIC DNA]</scope>
    <source>
        <strain evidence="1 2">DSM 44109</strain>
    </source>
</reference>
<organism evidence="1 2">
    <name type="scientific">Streptosporangium brasiliense</name>
    <dbReference type="NCBI Taxonomy" id="47480"/>
    <lineage>
        <taxon>Bacteria</taxon>
        <taxon>Bacillati</taxon>
        <taxon>Actinomycetota</taxon>
        <taxon>Actinomycetes</taxon>
        <taxon>Streptosporangiales</taxon>
        <taxon>Streptosporangiaceae</taxon>
        <taxon>Streptosporangium</taxon>
    </lineage>
</organism>
<proteinExistence type="predicted"/>